<dbReference type="GO" id="GO:0016491">
    <property type="term" value="F:oxidoreductase activity"/>
    <property type="evidence" value="ECO:0007669"/>
    <property type="project" value="UniProtKB-KW"/>
</dbReference>
<keyword evidence="1" id="KW-0560">Oxidoreductase</keyword>
<dbReference type="InterPro" id="IPR036188">
    <property type="entry name" value="FAD/NAD-bd_sf"/>
</dbReference>
<evidence type="ECO:0000256" key="1">
    <source>
        <dbReference type="ARBA" id="ARBA00023002"/>
    </source>
</evidence>
<sequence length="419" mass="44066">MSLHVVVVGAGIVGAATALELLKDGHRVTILDPGPPGGSQAASFGNAAWLSPASIIPMSMPGLWKKVPGYLLDPGSPLTIHWRMLPRLAPWLIRFLLAGATVAKVERTARILSSLLHDAPARHVALAAEIGQPDLIRREGLLYAYPDRSDFEAEALSWRLRRDNGVRWLELDAAELARREPSLAPRYAFGVLVQEGGHCVDPGGYVAALVDHAVSRGAVLTQASATGFAVSQGRLSGVLTDAGRIDCDRAVVAAGIRSKALAKLAGDAVPLESERGYHVVIADPAAAPTTPIMPSDGKMGNTLTRHGLRAAGQVELASMDAPPDWRRADILLRQALSTYPGSGPVSDETKISRWMGHRPSTPDGLPVIAPSSASPDIVYAFGHGHVGLATGPCSGRLAADLVGGLKSAIDLTPFAAKRF</sequence>
<dbReference type="GO" id="GO:0005737">
    <property type="term" value="C:cytoplasm"/>
    <property type="evidence" value="ECO:0007669"/>
    <property type="project" value="TreeGrafter"/>
</dbReference>
<dbReference type="SUPFAM" id="SSF51905">
    <property type="entry name" value="FAD/NAD(P)-binding domain"/>
    <property type="match status" value="1"/>
</dbReference>
<feature type="domain" description="FAD dependent oxidoreductase" evidence="2">
    <location>
        <begin position="4"/>
        <end position="401"/>
    </location>
</feature>
<dbReference type="Gene3D" id="3.50.50.60">
    <property type="entry name" value="FAD/NAD(P)-binding domain"/>
    <property type="match status" value="2"/>
</dbReference>
<evidence type="ECO:0000313" key="4">
    <source>
        <dbReference type="Proteomes" id="UP000236743"/>
    </source>
</evidence>
<evidence type="ECO:0000259" key="2">
    <source>
        <dbReference type="Pfam" id="PF01266"/>
    </source>
</evidence>
<dbReference type="PANTHER" id="PTHR13847">
    <property type="entry name" value="SARCOSINE DEHYDROGENASE-RELATED"/>
    <property type="match status" value="1"/>
</dbReference>
<organism evidence="3 4">
    <name type="scientific">Bosea lathyri</name>
    <dbReference type="NCBI Taxonomy" id="1036778"/>
    <lineage>
        <taxon>Bacteria</taxon>
        <taxon>Pseudomonadati</taxon>
        <taxon>Pseudomonadota</taxon>
        <taxon>Alphaproteobacteria</taxon>
        <taxon>Hyphomicrobiales</taxon>
        <taxon>Boseaceae</taxon>
        <taxon>Bosea</taxon>
    </lineage>
</organism>
<name>A0A1H6CME7_9HYPH</name>
<keyword evidence="4" id="KW-1185">Reference proteome</keyword>
<accession>A0A1H6CME7</accession>
<evidence type="ECO:0000313" key="3">
    <source>
        <dbReference type="EMBL" id="SEG74110.1"/>
    </source>
</evidence>
<dbReference type="SUPFAM" id="SSF54373">
    <property type="entry name" value="FAD-linked reductases, C-terminal domain"/>
    <property type="match status" value="1"/>
</dbReference>
<reference evidence="3 4" key="1">
    <citation type="submission" date="2016-10" db="EMBL/GenBank/DDBJ databases">
        <authorList>
            <person name="de Groot N.N."/>
        </authorList>
    </citation>
    <scope>NUCLEOTIDE SEQUENCE [LARGE SCALE GENOMIC DNA]</scope>
    <source>
        <strain evidence="3 4">DSM 26656</strain>
    </source>
</reference>
<dbReference type="Proteomes" id="UP000236743">
    <property type="component" value="Unassembled WGS sequence"/>
</dbReference>
<dbReference type="InterPro" id="IPR006076">
    <property type="entry name" value="FAD-dep_OxRdtase"/>
</dbReference>
<dbReference type="OrthoDB" id="9805337at2"/>
<proteinExistence type="predicted"/>
<dbReference type="Gene3D" id="3.30.9.10">
    <property type="entry name" value="D-Amino Acid Oxidase, subunit A, domain 2"/>
    <property type="match status" value="1"/>
</dbReference>
<protein>
    <submittedName>
        <fullName evidence="3">D-amino-acid dehydrogenase</fullName>
    </submittedName>
</protein>
<dbReference type="EMBL" id="FNUY01000011">
    <property type="protein sequence ID" value="SEG74110.1"/>
    <property type="molecule type" value="Genomic_DNA"/>
</dbReference>
<dbReference type="Pfam" id="PF01266">
    <property type="entry name" value="DAO"/>
    <property type="match status" value="1"/>
</dbReference>
<gene>
    <name evidence="3" type="ORF">SAMN04488115_11152</name>
</gene>
<dbReference type="RefSeq" id="WP_103874750.1">
    <property type="nucleotide sequence ID" value="NZ_FNUY01000011.1"/>
</dbReference>
<dbReference type="AlphaFoldDB" id="A0A1H6CME7"/>
<dbReference type="PANTHER" id="PTHR13847:SF289">
    <property type="entry name" value="GLYCINE OXIDASE"/>
    <property type="match status" value="1"/>
</dbReference>